<evidence type="ECO:0000313" key="14">
    <source>
        <dbReference type="Proteomes" id="UP000315252"/>
    </source>
</evidence>
<dbReference type="InterPro" id="IPR036034">
    <property type="entry name" value="PDZ_sf"/>
</dbReference>
<dbReference type="Pfam" id="PF02163">
    <property type="entry name" value="Peptidase_M50"/>
    <property type="match status" value="1"/>
</dbReference>
<proteinExistence type="inferred from homology"/>
<feature type="domain" description="PDZ" evidence="12">
    <location>
        <begin position="128"/>
        <end position="196"/>
    </location>
</feature>
<keyword evidence="11" id="KW-0479">Metal-binding</keyword>
<dbReference type="PANTHER" id="PTHR42837:SF2">
    <property type="entry name" value="MEMBRANE METALLOPROTEASE ARASP2, CHLOROPLASTIC-RELATED"/>
    <property type="match status" value="1"/>
</dbReference>
<dbReference type="GO" id="GO:0046872">
    <property type="term" value="F:metal ion binding"/>
    <property type="evidence" value="ECO:0007669"/>
    <property type="project" value="UniProtKB-KW"/>
</dbReference>
<evidence type="ECO:0000256" key="9">
    <source>
        <dbReference type="ARBA" id="ARBA00023049"/>
    </source>
</evidence>
<dbReference type="AlphaFoldDB" id="A0A545TPH5"/>
<dbReference type="CDD" id="cd06163">
    <property type="entry name" value="S2P-M50_PDZ_RseP-like"/>
    <property type="match status" value="1"/>
</dbReference>
<evidence type="ECO:0000256" key="10">
    <source>
        <dbReference type="ARBA" id="ARBA00023136"/>
    </source>
</evidence>
<keyword evidence="6 11" id="KW-0378">Hydrolase</keyword>
<dbReference type="EC" id="3.4.24.-" evidence="11"/>
<accession>A0A545TPH5</accession>
<dbReference type="OrthoDB" id="9782003at2"/>
<evidence type="ECO:0000256" key="2">
    <source>
        <dbReference type="ARBA" id="ARBA00004141"/>
    </source>
</evidence>
<keyword evidence="5 11" id="KW-0812">Transmembrane</keyword>
<dbReference type="EMBL" id="VHSH01000005">
    <property type="protein sequence ID" value="TQV79125.1"/>
    <property type="molecule type" value="Genomic_DNA"/>
</dbReference>
<evidence type="ECO:0000256" key="4">
    <source>
        <dbReference type="ARBA" id="ARBA00022670"/>
    </source>
</evidence>
<dbReference type="InterPro" id="IPR004387">
    <property type="entry name" value="Pept_M50_Zn"/>
</dbReference>
<evidence type="ECO:0000259" key="12">
    <source>
        <dbReference type="SMART" id="SM00228"/>
    </source>
</evidence>
<organism evidence="13 14">
    <name type="scientific">Denitrobaculum tricleocarpae</name>
    <dbReference type="NCBI Taxonomy" id="2591009"/>
    <lineage>
        <taxon>Bacteria</taxon>
        <taxon>Pseudomonadati</taxon>
        <taxon>Pseudomonadota</taxon>
        <taxon>Alphaproteobacteria</taxon>
        <taxon>Rhodospirillales</taxon>
        <taxon>Rhodospirillaceae</taxon>
        <taxon>Denitrobaculum</taxon>
    </lineage>
</organism>
<dbReference type="GO" id="GO:0004222">
    <property type="term" value="F:metalloendopeptidase activity"/>
    <property type="evidence" value="ECO:0007669"/>
    <property type="project" value="InterPro"/>
</dbReference>
<dbReference type="Pfam" id="PF17820">
    <property type="entry name" value="PDZ_6"/>
    <property type="match status" value="1"/>
</dbReference>
<dbReference type="InterPro" id="IPR041489">
    <property type="entry name" value="PDZ_6"/>
</dbReference>
<dbReference type="Proteomes" id="UP000315252">
    <property type="component" value="Unassembled WGS sequence"/>
</dbReference>
<dbReference type="Gene3D" id="2.30.42.10">
    <property type="match status" value="1"/>
</dbReference>
<evidence type="ECO:0000256" key="8">
    <source>
        <dbReference type="ARBA" id="ARBA00022989"/>
    </source>
</evidence>
<sequence>MDFLNVLTGTVVPFLIVLTVLVFVHEMGHYLIARKNGVRVEVFSIGFGPEVFGWTDRVDTRWKFSLIPLGGYVKMFGDADAASRPSDAPMTEEERAVSFQSKRLGQRAWIVAGGPLANFVLAIVIFAGLFTFVGQPFSPATVGEVIADSAASEAGFLPGDRIVRVDGDEIERFEELQTIVQLSAGSALAIDVLRDGAEVALQVTPRPAMSNGVGGEQQVWRLGISRSGAEYKKHDPLTAVWRATLETYNVTANTLKAVGQMITGDRSSKELGGPLRIAQMSGEVAEFGIISLLSLVAILSVNLGLINLFPIPMLDGGHLVFYAIEALRGRPLGERAQEYGFRIGLALVLSLMVFATWNDLDHFGLF</sequence>
<name>A0A545TPH5_9PROT</name>
<dbReference type="PANTHER" id="PTHR42837">
    <property type="entry name" value="REGULATOR OF SIGMA-E PROTEASE RSEP"/>
    <property type="match status" value="1"/>
</dbReference>
<dbReference type="GO" id="GO:0016020">
    <property type="term" value="C:membrane"/>
    <property type="evidence" value="ECO:0007669"/>
    <property type="project" value="UniProtKB-SubCell"/>
</dbReference>
<keyword evidence="8 11" id="KW-1133">Transmembrane helix</keyword>
<feature type="transmembrane region" description="Helical" evidence="11">
    <location>
        <begin position="108"/>
        <end position="133"/>
    </location>
</feature>
<dbReference type="InterPro" id="IPR001478">
    <property type="entry name" value="PDZ"/>
</dbReference>
<keyword evidence="10 11" id="KW-0472">Membrane</keyword>
<comment type="caution">
    <text evidence="13">The sequence shown here is derived from an EMBL/GenBank/DDBJ whole genome shotgun (WGS) entry which is preliminary data.</text>
</comment>
<feature type="transmembrane region" description="Helical" evidence="11">
    <location>
        <begin position="339"/>
        <end position="357"/>
    </location>
</feature>
<keyword evidence="9 11" id="KW-0482">Metalloprotease</keyword>
<dbReference type="SMART" id="SM00228">
    <property type="entry name" value="PDZ"/>
    <property type="match status" value="1"/>
</dbReference>
<feature type="transmembrane region" description="Helical" evidence="11">
    <location>
        <begin position="287"/>
        <end position="309"/>
    </location>
</feature>
<evidence type="ECO:0000256" key="3">
    <source>
        <dbReference type="ARBA" id="ARBA00007931"/>
    </source>
</evidence>
<dbReference type="InterPro" id="IPR008915">
    <property type="entry name" value="Peptidase_M50"/>
</dbReference>
<keyword evidence="7 11" id="KW-0862">Zinc</keyword>
<reference evidence="13 14" key="1">
    <citation type="submission" date="2019-06" db="EMBL/GenBank/DDBJ databases">
        <title>Whole genome sequence for Rhodospirillaceae sp. R148.</title>
        <authorList>
            <person name="Wang G."/>
        </authorList>
    </citation>
    <scope>NUCLEOTIDE SEQUENCE [LARGE SCALE GENOMIC DNA]</scope>
    <source>
        <strain evidence="13 14">R148</strain>
    </source>
</reference>
<dbReference type="SUPFAM" id="SSF50156">
    <property type="entry name" value="PDZ domain-like"/>
    <property type="match status" value="1"/>
</dbReference>
<evidence type="ECO:0000256" key="7">
    <source>
        <dbReference type="ARBA" id="ARBA00022833"/>
    </source>
</evidence>
<dbReference type="NCBIfam" id="TIGR00054">
    <property type="entry name" value="RIP metalloprotease RseP"/>
    <property type="match status" value="1"/>
</dbReference>
<evidence type="ECO:0000256" key="11">
    <source>
        <dbReference type="RuleBase" id="RU362031"/>
    </source>
</evidence>
<dbReference type="RefSeq" id="WP_142897349.1">
    <property type="nucleotide sequence ID" value="NZ_ML660056.1"/>
</dbReference>
<keyword evidence="4 13" id="KW-0645">Protease</keyword>
<gene>
    <name evidence="13" type="primary">rseP</name>
    <name evidence="13" type="ORF">FKG95_15775</name>
</gene>
<evidence type="ECO:0000256" key="5">
    <source>
        <dbReference type="ARBA" id="ARBA00022692"/>
    </source>
</evidence>
<comment type="cofactor">
    <cofactor evidence="1 11">
        <name>Zn(2+)</name>
        <dbReference type="ChEBI" id="CHEBI:29105"/>
    </cofactor>
</comment>
<feature type="transmembrane region" description="Helical" evidence="11">
    <location>
        <begin position="6"/>
        <end position="24"/>
    </location>
</feature>
<protein>
    <recommendedName>
        <fullName evidence="11">Zinc metalloprotease</fullName>
        <ecNumber evidence="11">3.4.24.-</ecNumber>
    </recommendedName>
</protein>
<comment type="similarity">
    <text evidence="3 11">Belongs to the peptidase M50B family.</text>
</comment>
<evidence type="ECO:0000313" key="13">
    <source>
        <dbReference type="EMBL" id="TQV79125.1"/>
    </source>
</evidence>
<dbReference type="CDD" id="cd23081">
    <property type="entry name" value="cpPDZ_EcRseP-like"/>
    <property type="match status" value="1"/>
</dbReference>
<evidence type="ECO:0000256" key="6">
    <source>
        <dbReference type="ARBA" id="ARBA00022801"/>
    </source>
</evidence>
<dbReference type="GO" id="GO:0006508">
    <property type="term" value="P:proteolysis"/>
    <property type="evidence" value="ECO:0007669"/>
    <property type="project" value="UniProtKB-KW"/>
</dbReference>
<keyword evidence="14" id="KW-1185">Reference proteome</keyword>
<comment type="subcellular location">
    <subcellularLocation>
        <location evidence="2">Membrane</location>
        <topology evidence="2">Multi-pass membrane protein</topology>
    </subcellularLocation>
</comment>
<evidence type="ECO:0000256" key="1">
    <source>
        <dbReference type="ARBA" id="ARBA00001947"/>
    </source>
</evidence>